<dbReference type="EMBL" id="WMEQ01000030">
    <property type="protein sequence ID" value="MYL36148.1"/>
    <property type="molecule type" value="Genomic_DNA"/>
</dbReference>
<dbReference type="Proteomes" id="UP000468638">
    <property type="component" value="Unassembled WGS sequence"/>
</dbReference>
<protein>
    <submittedName>
        <fullName evidence="1">Uncharacterized protein</fullName>
    </submittedName>
</protein>
<gene>
    <name evidence="1" type="ORF">GLW05_21555</name>
</gene>
<dbReference type="AlphaFoldDB" id="A0A6I5A7F8"/>
<evidence type="ECO:0000313" key="2">
    <source>
        <dbReference type="Proteomes" id="UP000468638"/>
    </source>
</evidence>
<organism evidence="1 2">
    <name type="scientific">Pontibacillus yanchengensis</name>
    <dbReference type="NCBI Taxonomy" id="462910"/>
    <lineage>
        <taxon>Bacteria</taxon>
        <taxon>Bacillati</taxon>
        <taxon>Bacillota</taxon>
        <taxon>Bacilli</taxon>
        <taxon>Bacillales</taxon>
        <taxon>Bacillaceae</taxon>
        <taxon>Pontibacillus</taxon>
    </lineage>
</organism>
<proteinExistence type="predicted"/>
<name>A0A6I5A7F8_9BACI</name>
<reference evidence="1 2" key="1">
    <citation type="submission" date="2019-11" db="EMBL/GenBank/DDBJ databases">
        <title>Genome sequences of 17 halophilic strains isolated from different environments.</title>
        <authorList>
            <person name="Furrow R.E."/>
        </authorList>
    </citation>
    <scope>NUCLEOTIDE SEQUENCE [LARGE SCALE GENOMIC DNA]</scope>
    <source>
        <strain evidence="1 2">22514_16_FS</strain>
    </source>
</reference>
<comment type="caution">
    <text evidence="1">The sequence shown here is derived from an EMBL/GenBank/DDBJ whole genome shotgun (WGS) entry which is preliminary data.</text>
</comment>
<dbReference type="RefSeq" id="WP_160910400.1">
    <property type="nucleotide sequence ID" value="NZ_WMEQ01000030.1"/>
</dbReference>
<sequence>MQYIASFNIGDDYLSYITIVMFNDLDRVDIKLHHIYNQISKTFEVKHSEIKRLKLKKVENIKKRVPDSIYILQV</sequence>
<accession>A0A6I5A7F8</accession>
<evidence type="ECO:0000313" key="1">
    <source>
        <dbReference type="EMBL" id="MYL36148.1"/>
    </source>
</evidence>